<dbReference type="AlphaFoldDB" id="A0A6B0U8U3"/>
<sequence length="93" mass="10420">MPPASRAFFSLRWICCTSGVYSGSSSPILCWLTRVMPLSGMAAFLLFPTMSRNSSEYSSNCGQFMAIPTPWLLDHHLRSLEASAFWIVCRYSS</sequence>
<protein>
    <submittedName>
        <fullName evidence="1">Putative secreted protein</fullName>
    </submittedName>
</protein>
<dbReference type="EMBL" id="GIFC01004738">
    <property type="protein sequence ID" value="MXU86821.1"/>
    <property type="molecule type" value="Transcribed_RNA"/>
</dbReference>
<proteinExistence type="predicted"/>
<accession>A0A6B0U8U3</accession>
<reference evidence="1" key="1">
    <citation type="submission" date="2019-12" db="EMBL/GenBank/DDBJ databases">
        <title>An insight into the sialome of adult female Ixodes ricinus ticks feeding for 6 days.</title>
        <authorList>
            <person name="Perner J."/>
            <person name="Ribeiro J.M.C."/>
        </authorList>
    </citation>
    <scope>NUCLEOTIDE SEQUENCE</scope>
    <source>
        <strain evidence="1">Semi-engorged</strain>
        <tissue evidence="1">Salivary glands</tissue>
    </source>
</reference>
<evidence type="ECO:0000313" key="1">
    <source>
        <dbReference type="EMBL" id="MXU86821.1"/>
    </source>
</evidence>
<organism evidence="1">
    <name type="scientific">Ixodes ricinus</name>
    <name type="common">Common tick</name>
    <name type="synonym">Acarus ricinus</name>
    <dbReference type="NCBI Taxonomy" id="34613"/>
    <lineage>
        <taxon>Eukaryota</taxon>
        <taxon>Metazoa</taxon>
        <taxon>Ecdysozoa</taxon>
        <taxon>Arthropoda</taxon>
        <taxon>Chelicerata</taxon>
        <taxon>Arachnida</taxon>
        <taxon>Acari</taxon>
        <taxon>Parasitiformes</taxon>
        <taxon>Ixodida</taxon>
        <taxon>Ixodoidea</taxon>
        <taxon>Ixodidae</taxon>
        <taxon>Ixodinae</taxon>
        <taxon>Ixodes</taxon>
    </lineage>
</organism>
<name>A0A6B0U8U3_IXORI</name>